<sequence length="234" mass="26024">MGEEVHAAPARPRRDRLPRNRQRERVLHLLRTYDGAMDAAEIATQIGLHVTTVRFHLDALCDEGAVVRTRLPRSGAGRPRTGYVAVEERLDYRVLAEVLAMELGRTQETRRERAERAGRRWANQMAAVFTADAGTARNGADHAVDRLAVAASKVFARMGFAPELLTPKRSRAKRERVIMLHACPIRELARSHPEVGCGLHRGVLAGLVRDTGMSAELEPFVEPELCLARLVSND</sequence>
<dbReference type="AlphaFoldDB" id="A0A1E3RMC7"/>
<dbReference type="Pfam" id="PF09339">
    <property type="entry name" value="HTH_IclR"/>
    <property type="match status" value="1"/>
</dbReference>
<feature type="domain" description="HTH iclR-type" evidence="2">
    <location>
        <begin position="25"/>
        <end position="68"/>
    </location>
</feature>
<accession>A0A1E3RMC7</accession>
<gene>
    <name evidence="3" type="ORF">BHQ17_17120</name>
</gene>
<dbReference type="GO" id="GO:0003677">
    <property type="term" value="F:DNA binding"/>
    <property type="evidence" value="ECO:0007669"/>
    <property type="project" value="InterPro"/>
</dbReference>
<dbReference type="Proteomes" id="UP000094243">
    <property type="component" value="Unassembled WGS sequence"/>
</dbReference>
<dbReference type="Gene3D" id="1.10.10.10">
    <property type="entry name" value="Winged helix-like DNA-binding domain superfamily/Winged helix DNA-binding domain"/>
    <property type="match status" value="1"/>
</dbReference>
<proteinExistence type="predicted"/>
<reference evidence="4" key="1">
    <citation type="submission" date="2016-09" db="EMBL/GenBank/DDBJ databases">
        <authorList>
            <person name="Greninger A.L."/>
            <person name="Jerome K.R."/>
            <person name="Mcnair B."/>
            <person name="Wallis C."/>
            <person name="Fang F."/>
        </authorList>
    </citation>
    <scope>NUCLEOTIDE SEQUENCE [LARGE SCALE GENOMIC DNA]</scope>
    <source>
        <strain evidence="4">M7</strain>
    </source>
</reference>
<dbReference type="InterPro" id="IPR036390">
    <property type="entry name" value="WH_DNA-bd_sf"/>
</dbReference>
<feature type="region of interest" description="Disordered" evidence="1">
    <location>
        <begin position="1"/>
        <end position="20"/>
    </location>
</feature>
<comment type="caution">
    <text evidence="3">The sequence shown here is derived from an EMBL/GenBank/DDBJ whole genome shotgun (WGS) entry which is preliminary data.</text>
</comment>
<dbReference type="RefSeq" id="WP_069406343.1">
    <property type="nucleotide sequence ID" value="NZ_MIGZ01000103.1"/>
</dbReference>
<dbReference type="GO" id="GO:0006355">
    <property type="term" value="P:regulation of DNA-templated transcription"/>
    <property type="evidence" value="ECO:0007669"/>
    <property type="project" value="InterPro"/>
</dbReference>
<dbReference type="EMBL" id="MIGZ01000103">
    <property type="protein sequence ID" value="ODQ90980.1"/>
    <property type="molecule type" value="Genomic_DNA"/>
</dbReference>
<dbReference type="SUPFAM" id="SSF46785">
    <property type="entry name" value="Winged helix' DNA-binding domain"/>
    <property type="match status" value="1"/>
</dbReference>
<dbReference type="InterPro" id="IPR036388">
    <property type="entry name" value="WH-like_DNA-bd_sf"/>
</dbReference>
<protein>
    <submittedName>
        <fullName evidence="3">Transcriptional regulator</fullName>
    </submittedName>
</protein>
<evidence type="ECO:0000256" key="1">
    <source>
        <dbReference type="SAM" id="MobiDB-lite"/>
    </source>
</evidence>
<name>A0A1E3RMC7_9MYCO</name>
<keyword evidence="4" id="KW-1185">Reference proteome</keyword>
<evidence type="ECO:0000313" key="4">
    <source>
        <dbReference type="Proteomes" id="UP000094243"/>
    </source>
</evidence>
<dbReference type="InterPro" id="IPR005471">
    <property type="entry name" value="Tscrpt_reg_IclR_N"/>
</dbReference>
<evidence type="ECO:0000313" key="3">
    <source>
        <dbReference type="EMBL" id="ODQ90980.1"/>
    </source>
</evidence>
<organism evidence="3 4">
    <name type="scientific">Mycolicibacterium holsaticum</name>
    <dbReference type="NCBI Taxonomy" id="152142"/>
    <lineage>
        <taxon>Bacteria</taxon>
        <taxon>Bacillati</taxon>
        <taxon>Actinomycetota</taxon>
        <taxon>Actinomycetes</taxon>
        <taxon>Mycobacteriales</taxon>
        <taxon>Mycobacteriaceae</taxon>
        <taxon>Mycolicibacterium</taxon>
    </lineage>
</organism>
<evidence type="ECO:0000259" key="2">
    <source>
        <dbReference type="Pfam" id="PF09339"/>
    </source>
</evidence>